<evidence type="ECO:0000313" key="8">
    <source>
        <dbReference type="Proteomes" id="UP000224974"/>
    </source>
</evidence>
<protein>
    <submittedName>
        <fullName evidence="7">Flippase</fullName>
    </submittedName>
</protein>
<feature type="transmembrane region" description="Helical" evidence="6">
    <location>
        <begin position="83"/>
        <end position="110"/>
    </location>
</feature>
<dbReference type="InterPro" id="IPR002797">
    <property type="entry name" value="Polysacc_synth"/>
</dbReference>
<feature type="transmembrane region" description="Helical" evidence="6">
    <location>
        <begin position="12"/>
        <end position="34"/>
    </location>
</feature>
<proteinExistence type="predicted"/>
<feature type="transmembrane region" description="Helical" evidence="6">
    <location>
        <begin position="40"/>
        <end position="62"/>
    </location>
</feature>
<dbReference type="CDD" id="cd13128">
    <property type="entry name" value="MATE_Wzx_like"/>
    <property type="match status" value="1"/>
</dbReference>
<keyword evidence="5 6" id="KW-0472">Membrane</keyword>
<dbReference type="Proteomes" id="UP000224974">
    <property type="component" value="Unassembled WGS sequence"/>
</dbReference>
<feature type="transmembrane region" description="Helical" evidence="6">
    <location>
        <begin position="360"/>
        <end position="382"/>
    </location>
</feature>
<evidence type="ECO:0000256" key="6">
    <source>
        <dbReference type="SAM" id="Phobius"/>
    </source>
</evidence>
<dbReference type="STRING" id="1111728.GCA_000427805_03219"/>
<feature type="transmembrane region" description="Helical" evidence="6">
    <location>
        <begin position="388"/>
        <end position="406"/>
    </location>
</feature>
<dbReference type="InterPro" id="IPR050833">
    <property type="entry name" value="Poly_Biosynth_Transport"/>
</dbReference>
<dbReference type="RefSeq" id="WP_084167195.1">
    <property type="nucleotide sequence ID" value="NZ_PDDX01000001.1"/>
</dbReference>
<feature type="transmembrane region" description="Helical" evidence="6">
    <location>
        <begin position="171"/>
        <end position="194"/>
    </location>
</feature>
<evidence type="ECO:0000256" key="5">
    <source>
        <dbReference type="ARBA" id="ARBA00023136"/>
    </source>
</evidence>
<name>A0A2C6DSN3_9GAMM</name>
<dbReference type="OrthoDB" id="103403at2"/>
<feature type="transmembrane region" description="Helical" evidence="6">
    <location>
        <begin position="116"/>
        <end position="138"/>
    </location>
</feature>
<keyword evidence="8" id="KW-1185">Reference proteome</keyword>
<sequence>MSINTSLNRNIFYLALVQGSSFILPLLTFPYLVRILGPEYFGILGFCQASMQYLVLLTDYGFNWTATQQVAKYREDRGELTNIFWSVIFSKLLLAVLAFILLLVVCFFVTKYQQLWMVLLAFSPMVLGNVIYPIWFFQGVEKMKWITLCSISARFMLVPLTFVFVQGIDDLWIAALIQGGTNFIAGLIGFYFIFNNNWVGGPIFSLERIRCSLRDGWHVFVSTSAISLYTTSTTVILGFLAGPVSVGYFNAANMIRGAVQSLLNPISQAIYPRISFLMDNNYSKAILLIRKSLMYLGVISLCASVFLILFSSLIVKYGVGDEYQASVSVLRWMAFLPFFISLSNVFGIQTMLTHNYKKQFSWILVVCGLSNLIIIFPLVYYFQQDGAAMSMLLTELCVTIIMYLFLRSKNIYLIRGK</sequence>
<dbReference type="GO" id="GO:0005886">
    <property type="term" value="C:plasma membrane"/>
    <property type="evidence" value="ECO:0007669"/>
    <property type="project" value="UniProtKB-SubCell"/>
</dbReference>
<evidence type="ECO:0000256" key="2">
    <source>
        <dbReference type="ARBA" id="ARBA00022475"/>
    </source>
</evidence>
<organism evidence="7 8">
    <name type="scientific">Budvicia aquatica</name>
    <dbReference type="NCBI Taxonomy" id="82979"/>
    <lineage>
        <taxon>Bacteria</taxon>
        <taxon>Pseudomonadati</taxon>
        <taxon>Pseudomonadota</taxon>
        <taxon>Gammaproteobacteria</taxon>
        <taxon>Enterobacterales</taxon>
        <taxon>Budviciaceae</taxon>
        <taxon>Budvicia</taxon>
    </lineage>
</organism>
<evidence type="ECO:0000256" key="1">
    <source>
        <dbReference type="ARBA" id="ARBA00004651"/>
    </source>
</evidence>
<feature type="transmembrane region" description="Helical" evidence="6">
    <location>
        <begin position="293"/>
        <end position="317"/>
    </location>
</feature>
<dbReference type="Pfam" id="PF01943">
    <property type="entry name" value="Polysacc_synt"/>
    <property type="match status" value="1"/>
</dbReference>
<keyword evidence="3 6" id="KW-0812">Transmembrane</keyword>
<gene>
    <name evidence="7" type="ORF">CRN84_22145</name>
</gene>
<comment type="caution">
    <text evidence="7">The sequence shown here is derived from an EMBL/GenBank/DDBJ whole genome shotgun (WGS) entry which is preliminary data.</text>
</comment>
<keyword evidence="2" id="KW-1003">Cell membrane</keyword>
<keyword evidence="4 6" id="KW-1133">Transmembrane helix</keyword>
<dbReference type="EMBL" id="PDDX01000001">
    <property type="protein sequence ID" value="PHI31824.1"/>
    <property type="molecule type" value="Genomic_DNA"/>
</dbReference>
<evidence type="ECO:0000256" key="4">
    <source>
        <dbReference type="ARBA" id="ARBA00022989"/>
    </source>
</evidence>
<reference evidence="8" key="1">
    <citation type="submission" date="2017-09" db="EMBL/GenBank/DDBJ databases">
        <title>FDA dAtabase for Regulatory Grade micrObial Sequences (FDA-ARGOS): Supporting development and validation of Infectious Disease Dx tests.</title>
        <authorList>
            <person name="Minogue T."/>
            <person name="Wolcott M."/>
            <person name="Wasieloski L."/>
            <person name="Aguilar W."/>
            <person name="Moore D."/>
            <person name="Tallon L."/>
            <person name="Sadzewicz L."/>
            <person name="Ott S."/>
            <person name="Zhao X."/>
            <person name="Nagaraj S."/>
            <person name="Vavikolanu K."/>
            <person name="Aluvathingal J."/>
            <person name="Nadendla S."/>
            <person name="Sichtig H."/>
        </authorList>
    </citation>
    <scope>NUCLEOTIDE SEQUENCE [LARGE SCALE GENOMIC DNA]</scope>
    <source>
        <strain evidence="8">FDAARGOS_387</strain>
    </source>
</reference>
<evidence type="ECO:0000313" key="7">
    <source>
        <dbReference type="EMBL" id="PHI31824.1"/>
    </source>
</evidence>
<dbReference type="PANTHER" id="PTHR30250:SF11">
    <property type="entry name" value="O-ANTIGEN TRANSPORTER-RELATED"/>
    <property type="match status" value="1"/>
</dbReference>
<dbReference type="PANTHER" id="PTHR30250">
    <property type="entry name" value="PST FAMILY PREDICTED COLANIC ACID TRANSPORTER"/>
    <property type="match status" value="1"/>
</dbReference>
<comment type="subcellular location">
    <subcellularLocation>
        <location evidence="1">Cell membrane</location>
        <topology evidence="1">Multi-pass membrane protein</topology>
    </subcellularLocation>
</comment>
<feature type="transmembrane region" description="Helical" evidence="6">
    <location>
        <begin position="329"/>
        <end position="348"/>
    </location>
</feature>
<dbReference type="AlphaFoldDB" id="A0A2C6DSN3"/>
<accession>A0A2C6DSN3</accession>
<evidence type="ECO:0000256" key="3">
    <source>
        <dbReference type="ARBA" id="ARBA00022692"/>
    </source>
</evidence>